<evidence type="ECO:0000256" key="7">
    <source>
        <dbReference type="ARBA" id="ARBA00022741"/>
    </source>
</evidence>
<evidence type="ECO:0000259" key="12">
    <source>
        <dbReference type="PROSITE" id="PS50109"/>
    </source>
</evidence>
<keyword evidence="11" id="KW-0902">Two-component regulatory system</keyword>
<dbReference type="GO" id="GO:0005524">
    <property type="term" value="F:ATP binding"/>
    <property type="evidence" value="ECO:0007669"/>
    <property type="project" value="UniProtKB-KW"/>
</dbReference>
<gene>
    <name evidence="14" type="ORF">TH6_08670</name>
</gene>
<dbReference type="InterPro" id="IPR036097">
    <property type="entry name" value="HisK_dim/P_sf"/>
</dbReference>
<keyword evidence="7" id="KW-0547">Nucleotide-binding</keyword>
<dbReference type="Gene3D" id="1.10.287.130">
    <property type="match status" value="1"/>
</dbReference>
<dbReference type="PROSITE" id="PS50109">
    <property type="entry name" value="HIS_KIN"/>
    <property type="match status" value="1"/>
</dbReference>
<keyword evidence="8 14" id="KW-0418">Kinase</keyword>
<dbReference type="CDD" id="cd00075">
    <property type="entry name" value="HATPase"/>
    <property type="match status" value="1"/>
</dbReference>
<accession>A0A367VDL6</accession>
<dbReference type="EMBL" id="JPWB01000003">
    <property type="protein sequence ID" value="RCK23099.1"/>
    <property type="molecule type" value="Genomic_DNA"/>
</dbReference>
<dbReference type="SUPFAM" id="SSF47384">
    <property type="entry name" value="Homodimeric domain of signal transducing histidine kinase"/>
    <property type="match status" value="1"/>
</dbReference>
<name>A0A367VDL6_9PROT</name>
<dbReference type="InterPro" id="IPR003594">
    <property type="entry name" value="HATPase_dom"/>
</dbReference>
<dbReference type="AlphaFoldDB" id="A0A367VDL6"/>
<comment type="caution">
    <text evidence="14">The sequence shown here is derived from an EMBL/GenBank/DDBJ whole genome shotgun (WGS) entry which is preliminary data.</text>
</comment>
<dbReference type="InterPro" id="IPR003661">
    <property type="entry name" value="HisK_dim/P_dom"/>
</dbReference>
<dbReference type="Proteomes" id="UP000253061">
    <property type="component" value="Unassembled WGS sequence"/>
</dbReference>
<evidence type="ECO:0000313" key="15">
    <source>
        <dbReference type="Proteomes" id="UP000253061"/>
    </source>
</evidence>
<comment type="catalytic activity">
    <reaction evidence="1">
        <text>ATP + protein L-histidine = ADP + protein N-phospho-L-histidine.</text>
        <dbReference type="EC" id="2.7.13.3"/>
    </reaction>
</comment>
<dbReference type="PANTHER" id="PTHR45436:SF14">
    <property type="entry name" value="SENSOR PROTEIN QSEC"/>
    <property type="match status" value="1"/>
</dbReference>
<dbReference type="SMART" id="SM00304">
    <property type="entry name" value="HAMP"/>
    <property type="match status" value="1"/>
</dbReference>
<evidence type="ECO:0000256" key="5">
    <source>
        <dbReference type="ARBA" id="ARBA00022679"/>
    </source>
</evidence>
<evidence type="ECO:0000256" key="2">
    <source>
        <dbReference type="ARBA" id="ARBA00004141"/>
    </source>
</evidence>
<keyword evidence="5" id="KW-0808">Transferase</keyword>
<dbReference type="GO" id="GO:0005886">
    <property type="term" value="C:plasma membrane"/>
    <property type="evidence" value="ECO:0007669"/>
    <property type="project" value="TreeGrafter"/>
</dbReference>
<dbReference type="Pfam" id="PF02518">
    <property type="entry name" value="HATPase_c"/>
    <property type="match status" value="1"/>
</dbReference>
<keyword evidence="6" id="KW-0812">Transmembrane</keyword>
<evidence type="ECO:0000256" key="3">
    <source>
        <dbReference type="ARBA" id="ARBA00012438"/>
    </source>
</evidence>
<organism evidence="14 15">
    <name type="scientific">Thalassospira profundimaris</name>
    <dbReference type="NCBI Taxonomy" id="502049"/>
    <lineage>
        <taxon>Bacteria</taxon>
        <taxon>Pseudomonadati</taxon>
        <taxon>Pseudomonadota</taxon>
        <taxon>Alphaproteobacteria</taxon>
        <taxon>Rhodospirillales</taxon>
        <taxon>Thalassospiraceae</taxon>
        <taxon>Thalassospira</taxon>
    </lineage>
</organism>
<dbReference type="PROSITE" id="PS50885">
    <property type="entry name" value="HAMP"/>
    <property type="match status" value="1"/>
</dbReference>
<dbReference type="Pfam" id="PF00512">
    <property type="entry name" value="HisKA"/>
    <property type="match status" value="1"/>
</dbReference>
<proteinExistence type="predicted"/>
<dbReference type="CDD" id="cd00082">
    <property type="entry name" value="HisKA"/>
    <property type="match status" value="1"/>
</dbReference>
<dbReference type="InterPro" id="IPR003660">
    <property type="entry name" value="HAMP_dom"/>
</dbReference>
<evidence type="ECO:0000256" key="4">
    <source>
        <dbReference type="ARBA" id="ARBA00022553"/>
    </source>
</evidence>
<comment type="subcellular location">
    <subcellularLocation>
        <location evidence="2">Membrane</location>
        <topology evidence="2">Multi-pass membrane protein</topology>
    </subcellularLocation>
</comment>
<evidence type="ECO:0000256" key="6">
    <source>
        <dbReference type="ARBA" id="ARBA00022692"/>
    </source>
</evidence>
<keyword evidence="9" id="KW-0067">ATP-binding</keyword>
<dbReference type="Gene3D" id="3.30.565.10">
    <property type="entry name" value="Histidine kinase-like ATPase, C-terminal domain"/>
    <property type="match status" value="1"/>
</dbReference>
<evidence type="ECO:0000256" key="11">
    <source>
        <dbReference type="ARBA" id="ARBA00023012"/>
    </source>
</evidence>
<dbReference type="SMART" id="SM00388">
    <property type="entry name" value="HisKA"/>
    <property type="match status" value="1"/>
</dbReference>
<evidence type="ECO:0000259" key="13">
    <source>
        <dbReference type="PROSITE" id="PS50885"/>
    </source>
</evidence>
<dbReference type="InterPro" id="IPR005467">
    <property type="entry name" value="His_kinase_dom"/>
</dbReference>
<evidence type="ECO:0000256" key="1">
    <source>
        <dbReference type="ARBA" id="ARBA00000085"/>
    </source>
</evidence>
<dbReference type="PANTHER" id="PTHR45436">
    <property type="entry name" value="SENSOR HISTIDINE KINASE YKOH"/>
    <property type="match status" value="1"/>
</dbReference>
<feature type="domain" description="HAMP" evidence="13">
    <location>
        <begin position="196"/>
        <end position="248"/>
    </location>
</feature>
<evidence type="ECO:0000256" key="10">
    <source>
        <dbReference type="ARBA" id="ARBA00022989"/>
    </source>
</evidence>
<feature type="domain" description="Histidine kinase" evidence="12">
    <location>
        <begin position="256"/>
        <end position="469"/>
    </location>
</feature>
<sequence length="469" mass="51264">MKIRAQNSLQFILTKRLTLIVAVFWVIGALFAAYTARHEMEEGADTALVETSRRTSTLIIDYLENHQDAGGIVVLPEPGFDAVHDGDDDEDSDHDGDVDDFDDFMQYQLRDAKGDVLLRSQNAPETPFDAPLEPGFSDGDEVRVYTSVTGNGDLFMQVAEPTEHRNEAIIETMVSQFTPLIFLIPVTILAVVYSVTRALGPVRRVRNEIEARGEGNLTPIAQDDQTEEINTIVTAVNRLMAKLEAALSVERSFTANSAHELRTPIAVALAQTQRLLAELPEGHAARKRAVQTEEALKRLSRLSEKLLQLARAESSGGFSPTGHNQELGPTLNLVIEDIRRAGMDGAEIRSGAENLATLSANIDHDAFAICMRNLIENALKYGGDDEPVDIRVVEGHIVQVANGGAPVSPDELAQLTTRFKRSSNKADGSGLGLAIVEAIARNTKAELKLYSPRPDHADGFMAELRLHQS</sequence>
<dbReference type="RefSeq" id="WP_062957764.1">
    <property type="nucleotide sequence ID" value="NZ_JPWB01000003.1"/>
</dbReference>
<keyword evidence="4" id="KW-0597">Phosphoprotein</keyword>
<evidence type="ECO:0000256" key="9">
    <source>
        <dbReference type="ARBA" id="ARBA00022840"/>
    </source>
</evidence>
<dbReference type="SMART" id="SM00387">
    <property type="entry name" value="HATPase_c"/>
    <property type="match status" value="1"/>
</dbReference>
<evidence type="ECO:0000313" key="14">
    <source>
        <dbReference type="EMBL" id="RCK23099.1"/>
    </source>
</evidence>
<reference evidence="14 15" key="1">
    <citation type="submission" date="2014-07" db="EMBL/GenBank/DDBJ databases">
        <title>Draft genome sequence of Thalassospira profundimaris R8-17.</title>
        <authorList>
            <person name="Lai Q."/>
            <person name="Shao Z."/>
        </authorList>
    </citation>
    <scope>NUCLEOTIDE SEQUENCE [LARGE SCALE GENOMIC DNA]</scope>
    <source>
        <strain evidence="14 15">R8-17</strain>
    </source>
</reference>
<dbReference type="EC" id="2.7.13.3" evidence="3"/>
<dbReference type="InterPro" id="IPR036890">
    <property type="entry name" value="HATPase_C_sf"/>
</dbReference>
<protein>
    <recommendedName>
        <fullName evidence="3">histidine kinase</fullName>
        <ecNumber evidence="3">2.7.13.3</ecNumber>
    </recommendedName>
</protein>
<keyword evidence="10" id="KW-0472">Membrane</keyword>
<dbReference type="SUPFAM" id="SSF55874">
    <property type="entry name" value="ATPase domain of HSP90 chaperone/DNA topoisomerase II/histidine kinase"/>
    <property type="match status" value="1"/>
</dbReference>
<dbReference type="GO" id="GO:0000155">
    <property type="term" value="F:phosphorelay sensor kinase activity"/>
    <property type="evidence" value="ECO:0007669"/>
    <property type="project" value="InterPro"/>
</dbReference>
<dbReference type="InterPro" id="IPR050428">
    <property type="entry name" value="TCS_sensor_his_kinase"/>
</dbReference>
<keyword evidence="10" id="KW-1133">Transmembrane helix</keyword>
<evidence type="ECO:0000256" key="8">
    <source>
        <dbReference type="ARBA" id="ARBA00022777"/>
    </source>
</evidence>